<evidence type="ECO:0000256" key="3">
    <source>
        <dbReference type="ARBA" id="ARBA00004236"/>
    </source>
</evidence>
<dbReference type="RefSeq" id="WP_182559436.1">
    <property type="nucleotide sequence ID" value="NZ_JACGWT010000002.1"/>
</dbReference>
<comment type="caution">
    <text evidence="15">The sequence shown here is derived from an EMBL/GenBank/DDBJ whole genome shotgun (WGS) entry which is preliminary data.</text>
</comment>
<dbReference type="FunFam" id="1.10.287.130:FF:000001">
    <property type="entry name" value="Two-component sensor histidine kinase"/>
    <property type="match status" value="1"/>
</dbReference>
<dbReference type="InterPro" id="IPR036890">
    <property type="entry name" value="HATPase_C_sf"/>
</dbReference>
<dbReference type="EC" id="2.7.13.3" evidence="4"/>
<evidence type="ECO:0000256" key="8">
    <source>
        <dbReference type="ARBA" id="ARBA00022777"/>
    </source>
</evidence>
<dbReference type="InterPro" id="IPR005467">
    <property type="entry name" value="His_kinase_dom"/>
</dbReference>
<evidence type="ECO:0000256" key="10">
    <source>
        <dbReference type="ARBA" id="ARBA00023012"/>
    </source>
</evidence>
<dbReference type="AlphaFoldDB" id="A0A7W3P5F8"/>
<keyword evidence="6" id="KW-0808">Transferase</keyword>
<dbReference type="GO" id="GO:0005509">
    <property type="term" value="F:calcium ion binding"/>
    <property type="evidence" value="ECO:0007669"/>
    <property type="project" value="UniProtKB-ARBA"/>
</dbReference>
<dbReference type="SMART" id="SM00387">
    <property type="entry name" value="HATPase_c"/>
    <property type="match status" value="1"/>
</dbReference>
<feature type="domain" description="Histidine kinase" evidence="13">
    <location>
        <begin position="507"/>
        <end position="728"/>
    </location>
</feature>
<dbReference type="Pfam" id="PF01590">
    <property type="entry name" value="GAF"/>
    <property type="match status" value="1"/>
</dbReference>
<keyword evidence="10" id="KW-0902">Two-component regulatory system</keyword>
<keyword evidence="7 12" id="KW-0812">Transmembrane</keyword>
<name>A0A7W3P5F8_9ACTN</name>
<dbReference type="Gene3D" id="6.10.340.10">
    <property type="match status" value="1"/>
</dbReference>
<dbReference type="InterPro" id="IPR004358">
    <property type="entry name" value="Sig_transdc_His_kin-like_C"/>
</dbReference>
<dbReference type="SMART" id="SM00388">
    <property type="entry name" value="HisKA"/>
    <property type="match status" value="1"/>
</dbReference>
<dbReference type="InterPro" id="IPR050736">
    <property type="entry name" value="Sensor_HK_Regulatory"/>
</dbReference>
<sequence length="740" mass="79941">MIWSVATVIMAVVLLVPVAYLVLSRRSAAAARTARDAEPGGRGRVRAGRGPLPSVRVKITEMIRTATVCILALCAVGVAGSAFSAASRFESANRIGPGERANVLVAQQIQESLLAYRGYERTGDASFLAPLRSARTVVDAAVGTLDDALGDDAPISRDVVHQRDLVARFWQRYGDPALSGVRQSSADVTDASALVDSILQSNGAIAGWTKQRRMELTTISVVAAMITGGLLVIGAAVGLVIGLRPARQVLTGIAPPLENLERVVRRLQQQDFSARADSAAGVLEIRDVAEALNELAAGQERAEERAAEELRLTSLERDWGSSLHSLTEVEEILEAILVPLCEGLHARVGWVRVFPGTEDLPGRSLGLMYPPMPERRAAPEDLVIAAQRLARQIWRLQQSLVIYRDDAASATLVPPDLRDTVLDIMKPLGVASMIFAPLGIRETCLGYLIMSRTDEDEVWSPLEIRAINRMAREIGLAIGQARSFAREQQLVGELQALDARKNAFVSMVSHELRTPLSSVIGHLEIIRNGDLGPVDARVDRSLGAVERNTRRLTTLIEDLLLLSRIEENTTPTVRKPVDLDLLARESVQLQQPVADRSGITLRLLSGASVPMMLGDPNEIERVIDNLLSNAIKFSPRGGEVQIAVGGDPTGEAVELRVTDHGIGISPEDQRRLFTRFFRSTNPAAEAIPGTGLGLAICKLIVERNRGRISVQSELGRGTTMRVAFPVTDRPAERAAAAVAG</sequence>
<dbReference type="InterPro" id="IPR003018">
    <property type="entry name" value="GAF"/>
</dbReference>
<dbReference type="SUPFAM" id="SSF55874">
    <property type="entry name" value="ATPase domain of HSP90 chaperone/DNA topoisomerase II/histidine kinase"/>
    <property type="match status" value="1"/>
</dbReference>
<dbReference type="GO" id="GO:0000155">
    <property type="term" value="F:phosphorelay sensor kinase activity"/>
    <property type="evidence" value="ECO:0007669"/>
    <property type="project" value="InterPro"/>
</dbReference>
<dbReference type="InterPro" id="IPR003661">
    <property type="entry name" value="HisK_dim/P_dom"/>
</dbReference>
<feature type="transmembrane region" description="Helical" evidence="12">
    <location>
        <begin position="219"/>
        <end position="243"/>
    </location>
</feature>
<organism evidence="15 16">
    <name type="scientific">Microlunatus kandeliicorticis</name>
    <dbReference type="NCBI Taxonomy" id="1759536"/>
    <lineage>
        <taxon>Bacteria</taxon>
        <taxon>Bacillati</taxon>
        <taxon>Actinomycetota</taxon>
        <taxon>Actinomycetes</taxon>
        <taxon>Propionibacteriales</taxon>
        <taxon>Propionibacteriaceae</taxon>
        <taxon>Microlunatus</taxon>
    </lineage>
</organism>
<dbReference type="FunFam" id="3.30.565.10:FF:000006">
    <property type="entry name" value="Sensor histidine kinase WalK"/>
    <property type="match status" value="1"/>
</dbReference>
<evidence type="ECO:0000313" key="16">
    <source>
        <dbReference type="Proteomes" id="UP000523079"/>
    </source>
</evidence>
<keyword evidence="11 12" id="KW-0472">Membrane</keyword>
<keyword evidence="8 15" id="KW-0418">Kinase</keyword>
<feature type="transmembrane region" description="Helical" evidence="12">
    <location>
        <begin position="6"/>
        <end position="23"/>
    </location>
</feature>
<evidence type="ECO:0000256" key="1">
    <source>
        <dbReference type="ARBA" id="ARBA00000085"/>
    </source>
</evidence>
<keyword evidence="9 12" id="KW-1133">Transmembrane helix</keyword>
<dbReference type="EMBL" id="JACGWT010000002">
    <property type="protein sequence ID" value="MBA8793888.1"/>
    <property type="molecule type" value="Genomic_DNA"/>
</dbReference>
<evidence type="ECO:0000256" key="2">
    <source>
        <dbReference type="ARBA" id="ARBA00001968"/>
    </source>
</evidence>
<dbReference type="Proteomes" id="UP000523079">
    <property type="component" value="Unassembled WGS sequence"/>
</dbReference>
<dbReference type="InterPro" id="IPR029016">
    <property type="entry name" value="GAF-like_dom_sf"/>
</dbReference>
<evidence type="ECO:0000256" key="5">
    <source>
        <dbReference type="ARBA" id="ARBA00022553"/>
    </source>
</evidence>
<dbReference type="PANTHER" id="PTHR43711:SF1">
    <property type="entry name" value="HISTIDINE KINASE 1"/>
    <property type="match status" value="1"/>
</dbReference>
<gene>
    <name evidence="15" type="ORF">FHX74_001493</name>
</gene>
<proteinExistence type="predicted"/>
<dbReference type="PANTHER" id="PTHR43711">
    <property type="entry name" value="TWO-COMPONENT HISTIDINE KINASE"/>
    <property type="match status" value="1"/>
</dbReference>
<dbReference type="GO" id="GO:0005886">
    <property type="term" value="C:plasma membrane"/>
    <property type="evidence" value="ECO:0007669"/>
    <property type="project" value="UniProtKB-SubCell"/>
</dbReference>
<dbReference type="Gene3D" id="3.30.565.10">
    <property type="entry name" value="Histidine kinase-like ATPase, C-terminal domain"/>
    <property type="match status" value="1"/>
</dbReference>
<evidence type="ECO:0000256" key="6">
    <source>
        <dbReference type="ARBA" id="ARBA00022679"/>
    </source>
</evidence>
<comment type="subcellular location">
    <subcellularLocation>
        <location evidence="3">Cell membrane</location>
    </subcellularLocation>
</comment>
<keyword evidence="16" id="KW-1185">Reference proteome</keyword>
<dbReference type="SUPFAM" id="SSF55781">
    <property type="entry name" value="GAF domain-like"/>
    <property type="match status" value="1"/>
</dbReference>
<reference evidence="15 16" key="1">
    <citation type="submission" date="2020-07" db="EMBL/GenBank/DDBJ databases">
        <title>Sequencing the genomes of 1000 actinobacteria strains.</title>
        <authorList>
            <person name="Klenk H.-P."/>
        </authorList>
    </citation>
    <scope>NUCLEOTIDE SEQUENCE [LARGE SCALE GENOMIC DNA]</scope>
    <source>
        <strain evidence="15 16">DSM 100723</strain>
    </source>
</reference>
<dbReference type="PRINTS" id="PR00344">
    <property type="entry name" value="BCTRLSENSOR"/>
</dbReference>
<evidence type="ECO:0000256" key="7">
    <source>
        <dbReference type="ARBA" id="ARBA00022692"/>
    </source>
</evidence>
<evidence type="ECO:0000256" key="9">
    <source>
        <dbReference type="ARBA" id="ARBA00022989"/>
    </source>
</evidence>
<evidence type="ECO:0000256" key="4">
    <source>
        <dbReference type="ARBA" id="ARBA00012438"/>
    </source>
</evidence>
<feature type="domain" description="HAMP" evidence="14">
    <location>
        <begin position="251"/>
        <end position="304"/>
    </location>
</feature>
<accession>A0A7W3P5F8</accession>
<dbReference type="PROSITE" id="PS50885">
    <property type="entry name" value="HAMP"/>
    <property type="match status" value="1"/>
</dbReference>
<comment type="catalytic activity">
    <reaction evidence="1">
        <text>ATP + protein L-histidine = ADP + protein N-phospho-L-histidine.</text>
        <dbReference type="EC" id="2.7.13.3"/>
    </reaction>
</comment>
<dbReference type="Gene3D" id="1.10.287.130">
    <property type="match status" value="1"/>
</dbReference>
<evidence type="ECO:0000256" key="12">
    <source>
        <dbReference type="SAM" id="Phobius"/>
    </source>
</evidence>
<evidence type="ECO:0000256" key="11">
    <source>
        <dbReference type="ARBA" id="ARBA00023136"/>
    </source>
</evidence>
<protein>
    <recommendedName>
        <fullName evidence="4">histidine kinase</fullName>
        <ecNumber evidence="4">2.7.13.3</ecNumber>
    </recommendedName>
</protein>
<dbReference type="InterPro" id="IPR036097">
    <property type="entry name" value="HisK_dim/P_sf"/>
</dbReference>
<evidence type="ECO:0000259" key="13">
    <source>
        <dbReference type="PROSITE" id="PS50109"/>
    </source>
</evidence>
<dbReference type="PROSITE" id="PS50109">
    <property type="entry name" value="HIS_KIN"/>
    <property type="match status" value="1"/>
</dbReference>
<dbReference type="InterPro" id="IPR003660">
    <property type="entry name" value="HAMP_dom"/>
</dbReference>
<keyword evidence="5" id="KW-0597">Phosphoprotein</keyword>
<comment type="cofactor">
    <cofactor evidence="2">
        <name>a divalent metal cation</name>
        <dbReference type="ChEBI" id="CHEBI:60240"/>
    </cofactor>
</comment>
<dbReference type="Pfam" id="PF02518">
    <property type="entry name" value="HATPase_c"/>
    <property type="match status" value="1"/>
</dbReference>
<dbReference type="Pfam" id="PF00512">
    <property type="entry name" value="HisKA"/>
    <property type="match status" value="1"/>
</dbReference>
<dbReference type="InterPro" id="IPR003594">
    <property type="entry name" value="HATPase_dom"/>
</dbReference>
<dbReference type="Gene3D" id="3.30.450.40">
    <property type="match status" value="1"/>
</dbReference>
<evidence type="ECO:0000313" key="15">
    <source>
        <dbReference type="EMBL" id="MBA8793888.1"/>
    </source>
</evidence>
<evidence type="ECO:0000259" key="14">
    <source>
        <dbReference type="PROSITE" id="PS50885"/>
    </source>
</evidence>
<dbReference type="SUPFAM" id="SSF47384">
    <property type="entry name" value="Homodimeric domain of signal transducing histidine kinase"/>
    <property type="match status" value="1"/>
</dbReference>
<dbReference type="CDD" id="cd00082">
    <property type="entry name" value="HisKA"/>
    <property type="match status" value="1"/>
</dbReference>